<feature type="transmembrane region" description="Helical" evidence="2">
    <location>
        <begin position="326"/>
        <end position="342"/>
    </location>
</feature>
<proteinExistence type="inferred from homology"/>
<keyword evidence="2" id="KW-1133">Transmembrane helix</keyword>
<protein>
    <recommendedName>
        <fullName evidence="3">MSP domain-containing protein</fullName>
    </recommendedName>
</protein>
<feature type="domain" description="MSP" evidence="3">
    <location>
        <begin position="171"/>
        <end position="289"/>
    </location>
</feature>
<dbReference type="Pfam" id="PF00635">
    <property type="entry name" value="Motile_Sperm"/>
    <property type="match status" value="1"/>
</dbReference>
<dbReference type="InterPro" id="IPR000535">
    <property type="entry name" value="MSP_dom"/>
</dbReference>
<evidence type="ECO:0000313" key="4">
    <source>
        <dbReference type="EMBL" id="KAK6138639.1"/>
    </source>
</evidence>
<comment type="similarity">
    <text evidence="1">Belongs to the VAMP-associated protein (VAP) (TC 9.B.17) family.</text>
</comment>
<feature type="transmembrane region" description="Helical" evidence="2">
    <location>
        <begin position="302"/>
        <end position="320"/>
    </location>
</feature>
<reference evidence="4 5" key="1">
    <citation type="journal article" date="2021" name="Comput. Struct. Biotechnol. J.">
        <title>De novo genome assembly of the potent medicinal plant Rehmannia glutinosa using nanopore technology.</title>
        <authorList>
            <person name="Ma L."/>
            <person name="Dong C."/>
            <person name="Song C."/>
            <person name="Wang X."/>
            <person name="Zheng X."/>
            <person name="Niu Y."/>
            <person name="Chen S."/>
            <person name="Feng W."/>
        </authorList>
    </citation>
    <scope>NUCLEOTIDE SEQUENCE [LARGE SCALE GENOMIC DNA]</scope>
    <source>
        <strain evidence="4">DH-2019</strain>
    </source>
</reference>
<keyword evidence="2" id="KW-0812">Transmembrane</keyword>
<organism evidence="4 5">
    <name type="scientific">Rehmannia glutinosa</name>
    <name type="common">Chinese foxglove</name>
    <dbReference type="NCBI Taxonomy" id="99300"/>
    <lineage>
        <taxon>Eukaryota</taxon>
        <taxon>Viridiplantae</taxon>
        <taxon>Streptophyta</taxon>
        <taxon>Embryophyta</taxon>
        <taxon>Tracheophyta</taxon>
        <taxon>Spermatophyta</taxon>
        <taxon>Magnoliopsida</taxon>
        <taxon>eudicotyledons</taxon>
        <taxon>Gunneridae</taxon>
        <taxon>Pentapetalae</taxon>
        <taxon>asterids</taxon>
        <taxon>lamiids</taxon>
        <taxon>Lamiales</taxon>
        <taxon>Orobanchaceae</taxon>
        <taxon>Rehmannieae</taxon>
        <taxon>Rehmannia</taxon>
    </lineage>
</organism>
<gene>
    <name evidence="4" type="ORF">DH2020_027625</name>
</gene>
<dbReference type="InterPro" id="IPR016763">
    <property type="entry name" value="VAP"/>
</dbReference>
<comment type="caution">
    <text evidence="4">The sequence shown here is derived from an EMBL/GenBank/DDBJ whole genome shotgun (WGS) entry which is preliminary data.</text>
</comment>
<dbReference type="PROSITE" id="PS50202">
    <property type="entry name" value="MSP"/>
    <property type="match status" value="1"/>
</dbReference>
<evidence type="ECO:0000256" key="2">
    <source>
        <dbReference type="SAM" id="Phobius"/>
    </source>
</evidence>
<keyword evidence="5" id="KW-1185">Reference proteome</keyword>
<dbReference type="PANTHER" id="PTHR10809:SF160">
    <property type="entry name" value="VESICLE-ASSOCIATED PROTEIN 1-3"/>
    <property type="match status" value="1"/>
</dbReference>
<evidence type="ECO:0000259" key="3">
    <source>
        <dbReference type="PROSITE" id="PS50202"/>
    </source>
</evidence>
<dbReference type="Proteomes" id="UP001318860">
    <property type="component" value="Unassembled WGS sequence"/>
</dbReference>
<dbReference type="InterPro" id="IPR008962">
    <property type="entry name" value="PapD-like_sf"/>
</dbReference>
<dbReference type="PANTHER" id="PTHR10809">
    <property type="entry name" value="VESICLE-ASSOCIATED MEMBRANE PROTEIN-ASSOCIATED PROTEIN"/>
    <property type="match status" value="1"/>
</dbReference>
<dbReference type="InterPro" id="IPR013783">
    <property type="entry name" value="Ig-like_fold"/>
</dbReference>
<dbReference type="Gene3D" id="2.60.40.10">
    <property type="entry name" value="Immunoglobulins"/>
    <property type="match status" value="2"/>
</dbReference>
<name>A0ABR0VVG8_REHGL</name>
<sequence length="371" mass="41206">MGTESLLDYEPSELSFPFTTRAVKQGSHNMKCKDKFMIQSAVASPGATMEDAGKMFNKEAGHVFRECKLRVVYSKPTESSSGAPLIENQKLGVLEVTEPVVEPHDNNLQLNKEAGHVSHECKLQVVYSKPTESSFGTTVMENPNSNVPEVIKPVVLVEPVDTVLQMSTRKLLDVQPPELQFPLSLEKELSCSLQLSNVTENHVAFKVKTASPKYLVQPHIGVLLPQSMNEITVKMQAPNKVPSDIQNEDKFLIQSVVAPADATMEDVILDMFDKARSPIEECALQVVYISNQEKNSNRIGELILIGIIIGLLGLVFGYLMKQTLSLIWSLAMLAVMLIIKMIKEVLSDSVEDLIVKICMHLVFRLKDGMRL</sequence>
<evidence type="ECO:0000313" key="5">
    <source>
        <dbReference type="Proteomes" id="UP001318860"/>
    </source>
</evidence>
<dbReference type="EMBL" id="JABTTQ020000690">
    <property type="protein sequence ID" value="KAK6138639.1"/>
    <property type="molecule type" value="Genomic_DNA"/>
</dbReference>
<keyword evidence="2" id="KW-0472">Membrane</keyword>
<evidence type="ECO:0000256" key="1">
    <source>
        <dbReference type="ARBA" id="ARBA00008932"/>
    </source>
</evidence>
<accession>A0ABR0VVG8</accession>
<dbReference type="SUPFAM" id="SSF49354">
    <property type="entry name" value="PapD-like"/>
    <property type="match status" value="2"/>
</dbReference>